<gene>
    <name evidence="5" type="ORF">AURANDRAFT_9312</name>
</gene>
<evidence type="ECO:0000256" key="3">
    <source>
        <dbReference type="ARBA" id="ARBA00023242"/>
    </source>
</evidence>
<protein>
    <submittedName>
        <fullName evidence="5">Uncharacterized protein</fullName>
    </submittedName>
</protein>
<accession>F0YHI7</accession>
<keyword evidence="3 4" id="KW-0539">Nucleus</keyword>
<dbReference type="Gene3D" id="1.20.1160.11">
    <property type="entry name" value="Paired amphipathic helix"/>
    <property type="match status" value="1"/>
</dbReference>
<dbReference type="RefSeq" id="XP_009039835.1">
    <property type="nucleotide sequence ID" value="XM_009041587.1"/>
</dbReference>
<dbReference type="Proteomes" id="UP000002729">
    <property type="component" value="Unassembled WGS sequence"/>
</dbReference>
<dbReference type="InterPro" id="IPR003822">
    <property type="entry name" value="PAH"/>
</dbReference>
<dbReference type="eggNOG" id="KOG4204">
    <property type="taxonomic scope" value="Eukaryota"/>
</dbReference>
<dbReference type="KEGG" id="aaf:AURANDRAFT_9312"/>
<dbReference type="SUPFAM" id="SSF47762">
    <property type="entry name" value="PAH2 domain"/>
    <property type="match status" value="1"/>
</dbReference>
<dbReference type="Pfam" id="PF02671">
    <property type="entry name" value="PAH"/>
    <property type="match status" value="1"/>
</dbReference>
<organism evidence="6">
    <name type="scientific">Aureococcus anophagefferens</name>
    <name type="common">Harmful bloom alga</name>
    <dbReference type="NCBI Taxonomy" id="44056"/>
    <lineage>
        <taxon>Eukaryota</taxon>
        <taxon>Sar</taxon>
        <taxon>Stramenopiles</taxon>
        <taxon>Ochrophyta</taxon>
        <taxon>Pelagophyceae</taxon>
        <taxon>Pelagomonadales</taxon>
        <taxon>Pelagomonadaceae</taxon>
        <taxon>Aureococcus</taxon>
    </lineage>
</organism>
<sequence>VEDALLYLDQVKIAFGDKPEIYNEFLDIMKNFKAQEIDTPGVIQQVSHLFHGYNKLILGFNTFLP</sequence>
<dbReference type="InterPro" id="IPR036600">
    <property type="entry name" value="PAH_sf"/>
</dbReference>
<dbReference type="PANTHER" id="PTHR12346:SF0">
    <property type="entry name" value="SIN3A, ISOFORM G"/>
    <property type="match status" value="1"/>
</dbReference>
<evidence type="ECO:0000313" key="5">
    <source>
        <dbReference type="EMBL" id="EGB05453.1"/>
    </source>
</evidence>
<dbReference type="InterPro" id="IPR039774">
    <property type="entry name" value="Sin3-like"/>
</dbReference>
<dbReference type="GeneID" id="20229378"/>
<dbReference type="AlphaFoldDB" id="F0YHI7"/>
<dbReference type="OMA" id="RIDKAHC"/>
<keyword evidence="2" id="KW-0678">Repressor</keyword>
<keyword evidence="6" id="KW-1185">Reference proteome</keyword>
<comment type="subcellular location">
    <subcellularLocation>
        <location evidence="1 4">Nucleus</location>
    </subcellularLocation>
</comment>
<reference evidence="5 6" key="1">
    <citation type="journal article" date="2011" name="Proc. Natl. Acad. Sci. U.S.A.">
        <title>Niche of harmful alga Aureococcus anophagefferens revealed through ecogenomics.</title>
        <authorList>
            <person name="Gobler C.J."/>
            <person name="Berry D.L."/>
            <person name="Dyhrman S.T."/>
            <person name="Wilhelm S.W."/>
            <person name="Salamov A."/>
            <person name="Lobanov A.V."/>
            <person name="Zhang Y."/>
            <person name="Collier J.L."/>
            <person name="Wurch L.L."/>
            <person name="Kustka A.B."/>
            <person name="Dill B.D."/>
            <person name="Shah M."/>
            <person name="VerBerkmoes N.C."/>
            <person name="Kuo A."/>
            <person name="Terry A."/>
            <person name="Pangilinan J."/>
            <person name="Lindquist E.A."/>
            <person name="Lucas S."/>
            <person name="Paulsen I.T."/>
            <person name="Hattenrath-Lehmann T.K."/>
            <person name="Talmage S.C."/>
            <person name="Walker E.A."/>
            <person name="Koch F."/>
            <person name="Burson A.M."/>
            <person name="Marcoval M.A."/>
            <person name="Tang Y.Z."/>
            <person name="Lecleir G.R."/>
            <person name="Coyne K.J."/>
            <person name="Berg G.M."/>
            <person name="Bertrand E.M."/>
            <person name="Saito M.A."/>
            <person name="Gladyshev V.N."/>
            <person name="Grigoriev I.V."/>
        </authorList>
    </citation>
    <scope>NUCLEOTIDE SEQUENCE [LARGE SCALE GENOMIC DNA]</scope>
    <source>
        <strain evidence="6">CCMP 1984</strain>
    </source>
</reference>
<dbReference type="PANTHER" id="PTHR12346">
    <property type="entry name" value="SIN3B-RELATED"/>
    <property type="match status" value="1"/>
</dbReference>
<feature type="non-terminal residue" evidence="5">
    <location>
        <position position="65"/>
    </location>
</feature>
<dbReference type="GO" id="GO:0003714">
    <property type="term" value="F:transcription corepressor activity"/>
    <property type="evidence" value="ECO:0007669"/>
    <property type="project" value="InterPro"/>
</dbReference>
<dbReference type="InParanoid" id="F0YHI7"/>
<evidence type="ECO:0000313" key="6">
    <source>
        <dbReference type="Proteomes" id="UP000002729"/>
    </source>
</evidence>
<dbReference type="FunFam" id="1.20.1160.11:FF:000001">
    <property type="entry name" value="Paired amphipathic helix protein Sin3"/>
    <property type="match status" value="1"/>
</dbReference>
<feature type="non-terminal residue" evidence="5">
    <location>
        <position position="1"/>
    </location>
</feature>
<evidence type="ECO:0000256" key="1">
    <source>
        <dbReference type="ARBA" id="ARBA00004123"/>
    </source>
</evidence>
<evidence type="ECO:0000256" key="2">
    <source>
        <dbReference type="ARBA" id="ARBA00022491"/>
    </source>
</evidence>
<dbReference type="EMBL" id="GL833141">
    <property type="protein sequence ID" value="EGB05453.1"/>
    <property type="molecule type" value="Genomic_DNA"/>
</dbReference>
<proteinExistence type="predicted"/>
<dbReference type="PROSITE" id="PS51477">
    <property type="entry name" value="PAH"/>
    <property type="match status" value="1"/>
</dbReference>
<dbReference type="GO" id="GO:0000785">
    <property type="term" value="C:chromatin"/>
    <property type="evidence" value="ECO:0007669"/>
    <property type="project" value="TreeGrafter"/>
</dbReference>
<name>F0YHI7_AURAN</name>
<dbReference type="OrthoDB" id="10265969at2759"/>
<dbReference type="GO" id="GO:0000118">
    <property type="term" value="C:histone deacetylase complex"/>
    <property type="evidence" value="ECO:0007669"/>
    <property type="project" value="TreeGrafter"/>
</dbReference>
<dbReference type="GO" id="GO:0000122">
    <property type="term" value="P:negative regulation of transcription by RNA polymerase II"/>
    <property type="evidence" value="ECO:0007669"/>
    <property type="project" value="TreeGrafter"/>
</dbReference>
<evidence type="ECO:0000256" key="4">
    <source>
        <dbReference type="PROSITE-ProRule" id="PRU00810"/>
    </source>
</evidence>